<keyword evidence="2 7" id="KW-0808">Transferase</keyword>
<dbReference type="AlphaFoldDB" id="T0S9S0"/>
<accession>T0S9S0</accession>
<keyword evidence="11" id="KW-1185">Reference proteome</keyword>
<dbReference type="GO" id="GO:0005794">
    <property type="term" value="C:Golgi apparatus"/>
    <property type="evidence" value="ECO:0007669"/>
    <property type="project" value="TreeGrafter"/>
</dbReference>
<name>T0S9S0_SAPDV</name>
<dbReference type="PROSITE" id="PS50216">
    <property type="entry name" value="DHHC"/>
    <property type="match status" value="1"/>
</dbReference>
<keyword evidence="4 7" id="KW-1133">Transmembrane helix</keyword>
<dbReference type="Proteomes" id="UP000030762">
    <property type="component" value="Unassembled WGS sequence"/>
</dbReference>
<evidence type="ECO:0000259" key="9">
    <source>
        <dbReference type="Pfam" id="PF01529"/>
    </source>
</evidence>
<dbReference type="GO" id="GO:0006612">
    <property type="term" value="P:protein targeting to membrane"/>
    <property type="evidence" value="ECO:0007669"/>
    <property type="project" value="TreeGrafter"/>
</dbReference>
<dbReference type="InParanoid" id="T0S9S0"/>
<feature type="transmembrane region" description="Helical" evidence="7">
    <location>
        <begin position="132"/>
        <end position="156"/>
    </location>
</feature>
<dbReference type="InterPro" id="IPR039859">
    <property type="entry name" value="PFA4/ZDH16/20/ERF2-like"/>
</dbReference>
<evidence type="ECO:0000256" key="5">
    <source>
        <dbReference type="ARBA" id="ARBA00023136"/>
    </source>
</evidence>
<feature type="transmembrane region" description="Helical" evidence="7">
    <location>
        <begin position="201"/>
        <end position="223"/>
    </location>
</feature>
<keyword evidence="5 7" id="KW-0472">Membrane</keyword>
<feature type="domain" description="Palmitoyltransferase DHHC" evidence="9">
    <location>
        <begin position="85"/>
        <end position="239"/>
    </location>
</feature>
<dbReference type="VEuPathDB" id="FungiDB:SDRG_00868"/>
<comment type="similarity">
    <text evidence="7">Belongs to the DHHC palmitoyltransferase family.</text>
</comment>
<reference evidence="10 11" key="1">
    <citation type="submission" date="2012-04" db="EMBL/GenBank/DDBJ databases">
        <title>The Genome Sequence of Saprolegnia declina VS20.</title>
        <authorList>
            <consortium name="The Broad Institute Genome Sequencing Platform"/>
            <person name="Russ C."/>
            <person name="Nusbaum C."/>
            <person name="Tyler B."/>
            <person name="van West P."/>
            <person name="Dieguez-Uribeondo J."/>
            <person name="de Bruijn I."/>
            <person name="Tripathy S."/>
            <person name="Jiang R."/>
            <person name="Young S.K."/>
            <person name="Zeng Q."/>
            <person name="Gargeya S."/>
            <person name="Fitzgerald M."/>
            <person name="Haas B."/>
            <person name="Abouelleil A."/>
            <person name="Alvarado L."/>
            <person name="Arachchi H.M."/>
            <person name="Berlin A."/>
            <person name="Chapman S.B."/>
            <person name="Goldberg J."/>
            <person name="Griggs A."/>
            <person name="Gujja S."/>
            <person name="Hansen M."/>
            <person name="Howarth C."/>
            <person name="Imamovic A."/>
            <person name="Larimer J."/>
            <person name="McCowen C."/>
            <person name="Montmayeur A."/>
            <person name="Murphy C."/>
            <person name="Neiman D."/>
            <person name="Pearson M."/>
            <person name="Priest M."/>
            <person name="Roberts A."/>
            <person name="Saif S."/>
            <person name="Shea T."/>
            <person name="Sisk P."/>
            <person name="Sykes S."/>
            <person name="Wortman J."/>
            <person name="Nusbaum C."/>
            <person name="Birren B."/>
        </authorList>
    </citation>
    <scope>NUCLEOTIDE SEQUENCE [LARGE SCALE GENOMIC DNA]</scope>
    <source>
        <strain evidence="10 11">VS20</strain>
    </source>
</reference>
<dbReference type="RefSeq" id="XP_008604592.1">
    <property type="nucleotide sequence ID" value="XM_008606370.1"/>
</dbReference>
<dbReference type="GO" id="GO:0016020">
    <property type="term" value="C:membrane"/>
    <property type="evidence" value="ECO:0007669"/>
    <property type="project" value="UniProtKB-SubCell"/>
</dbReference>
<feature type="region of interest" description="Disordered" evidence="8">
    <location>
        <begin position="271"/>
        <end position="291"/>
    </location>
</feature>
<feature type="transmembrane region" description="Helical" evidence="7">
    <location>
        <begin position="41"/>
        <end position="65"/>
    </location>
</feature>
<protein>
    <recommendedName>
        <fullName evidence="7">Palmitoyltransferase</fullName>
        <ecNumber evidence="7">2.3.1.225</ecNumber>
    </recommendedName>
</protein>
<dbReference type="PANTHER" id="PTHR22883:SF203">
    <property type="entry name" value="PALMITOYLTRANSFERASE"/>
    <property type="match status" value="1"/>
</dbReference>
<comment type="domain">
    <text evidence="7">The DHHC domain is required for palmitoyltransferase activity.</text>
</comment>
<dbReference type="STRING" id="1156394.T0S9S0"/>
<gene>
    <name evidence="10" type="ORF">SDRG_00868</name>
</gene>
<organism evidence="10 11">
    <name type="scientific">Saprolegnia diclina (strain VS20)</name>
    <dbReference type="NCBI Taxonomy" id="1156394"/>
    <lineage>
        <taxon>Eukaryota</taxon>
        <taxon>Sar</taxon>
        <taxon>Stramenopiles</taxon>
        <taxon>Oomycota</taxon>
        <taxon>Saprolegniomycetes</taxon>
        <taxon>Saprolegniales</taxon>
        <taxon>Saprolegniaceae</taxon>
        <taxon>Saprolegnia</taxon>
    </lineage>
</organism>
<dbReference type="Pfam" id="PF01529">
    <property type="entry name" value="DHHC"/>
    <property type="match status" value="1"/>
</dbReference>
<evidence type="ECO:0000256" key="7">
    <source>
        <dbReference type="RuleBase" id="RU079119"/>
    </source>
</evidence>
<dbReference type="InterPro" id="IPR001594">
    <property type="entry name" value="Palmitoyltrfase_DHHC"/>
</dbReference>
<evidence type="ECO:0000256" key="6">
    <source>
        <dbReference type="ARBA" id="ARBA00023315"/>
    </source>
</evidence>
<dbReference type="eggNOG" id="KOG1311">
    <property type="taxonomic scope" value="Eukaryota"/>
</dbReference>
<sequence>MRTNGWQAPFDLLQVVAWVTFPVLFGGFFAFYVPFLPATPAIALGVIYGMNGVLIMVLAGFCTYINPADRNILTEAELSPAQITDDLLYCNVCTKYVDKRSRHCRLCEKCVATFDHHCKWLNNCVGAHNYRYFFVLICSTLVFTLFQLAVGVFLFATSFADPASITSNGAVTYGCKDGTPAPGTNACSNDRYMFPLVAVKILLGLYSAFLVPSTVSILQLVIFHIKLCRNGSTTYDYIVEQRRAKIARARGDSTLADDEGDLCVCPAPRRRTASEGATQQPPRPTVSSAAPASFRSSAVAIDGPFAGSFDRGFGKHVQLYDHSSEETHHSPTSPSQREEFGQQFHAYASPAANPLAASTKRESFFV</sequence>
<dbReference type="OrthoDB" id="9909019at2759"/>
<dbReference type="OMA" id="ICGFVEP"/>
<dbReference type="GeneID" id="19941595"/>
<dbReference type="PANTHER" id="PTHR22883">
    <property type="entry name" value="ZINC FINGER DHHC DOMAIN CONTAINING PROTEIN"/>
    <property type="match status" value="1"/>
</dbReference>
<comment type="catalytic activity">
    <reaction evidence="7">
        <text>L-cysteinyl-[protein] + hexadecanoyl-CoA = S-hexadecanoyl-L-cysteinyl-[protein] + CoA</text>
        <dbReference type="Rhea" id="RHEA:36683"/>
        <dbReference type="Rhea" id="RHEA-COMP:10131"/>
        <dbReference type="Rhea" id="RHEA-COMP:11032"/>
        <dbReference type="ChEBI" id="CHEBI:29950"/>
        <dbReference type="ChEBI" id="CHEBI:57287"/>
        <dbReference type="ChEBI" id="CHEBI:57379"/>
        <dbReference type="ChEBI" id="CHEBI:74151"/>
        <dbReference type="EC" id="2.3.1.225"/>
    </reaction>
</comment>
<evidence type="ECO:0000256" key="8">
    <source>
        <dbReference type="SAM" id="MobiDB-lite"/>
    </source>
</evidence>
<feature type="transmembrane region" description="Helical" evidence="7">
    <location>
        <begin position="12"/>
        <end position="35"/>
    </location>
</feature>
<comment type="subcellular location">
    <subcellularLocation>
        <location evidence="1">Membrane</location>
        <topology evidence="1">Multi-pass membrane protein</topology>
    </subcellularLocation>
</comment>
<evidence type="ECO:0000256" key="2">
    <source>
        <dbReference type="ARBA" id="ARBA00022679"/>
    </source>
</evidence>
<dbReference type="EMBL" id="JH767133">
    <property type="protein sequence ID" value="EQC42023.1"/>
    <property type="molecule type" value="Genomic_DNA"/>
</dbReference>
<proteinExistence type="inferred from homology"/>
<evidence type="ECO:0000256" key="4">
    <source>
        <dbReference type="ARBA" id="ARBA00022989"/>
    </source>
</evidence>
<keyword evidence="6 7" id="KW-0012">Acyltransferase</keyword>
<evidence type="ECO:0000313" key="10">
    <source>
        <dbReference type="EMBL" id="EQC42023.1"/>
    </source>
</evidence>
<evidence type="ECO:0000256" key="3">
    <source>
        <dbReference type="ARBA" id="ARBA00022692"/>
    </source>
</evidence>
<dbReference type="GO" id="GO:0019706">
    <property type="term" value="F:protein-cysteine S-palmitoyltransferase activity"/>
    <property type="evidence" value="ECO:0007669"/>
    <property type="project" value="UniProtKB-EC"/>
</dbReference>
<dbReference type="EC" id="2.3.1.225" evidence="7"/>
<evidence type="ECO:0000256" key="1">
    <source>
        <dbReference type="ARBA" id="ARBA00004141"/>
    </source>
</evidence>
<keyword evidence="3 7" id="KW-0812">Transmembrane</keyword>
<evidence type="ECO:0000313" key="11">
    <source>
        <dbReference type="Proteomes" id="UP000030762"/>
    </source>
</evidence>
<dbReference type="GO" id="GO:0005783">
    <property type="term" value="C:endoplasmic reticulum"/>
    <property type="evidence" value="ECO:0007669"/>
    <property type="project" value="TreeGrafter"/>
</dbReference>